<keyword evidence="2" id="KW-0479">Metal-binding</keyword>
<evidence type="ECO:0000313" key="7">
    <source>
        <dbReference type="Proteomes" id="UP000295117"/>
    </source>
</evidence>
<keyword evidence="3 6" id="KW-0378">Hydrolase</keyword>
<name>A0A4R8RZL1_9MYCO</name>
<dbReference type="InterPro" id="IPR036866">
    <property type="entry name" value="RibonucZ/Hydroxyglut_hydro"/>
</dbReference>
<dbReference type="InterPro" id="IPR051013">
    <property type="entry name" value="MBL_superfamily_lactonases"/>
</dbReference>
<evidence type="ECO:0000256" key="3">
    <source>
        <dbReference type="ARBA" id="ARBA00022801"/>
    </source>
</evidence>
<evidence type="ECO:0000313" key="6">
    <source>
        <dbReference type="EMBL" id="TDZ79991.1"/>
    </source>
</evidence>
<dbReference type="Proteomes" id="UP000295117">
    <property type="component" value="Unassembled WGS sequence"/>
</dbReference>
<feature type="domain" description="Metallo-beta-lactamase" evidence="5">
    <location>
        <begin position="16"/>
        <end position="248"/>
    </location>
</feature>
<dbReference type="EC" id="3.1.1.81" evidence="6"/>
<evidence type="ECO:0000256" key="4">
    <source>
        <dbReference type="ARBA" id="ARBA00022833"/>
    </source>
</evidence>
<dbReference type="PANTHER" id="PTHR42978">
    <property type="entry name" value="QUORUM-QUENCHING LACTONASE YTNP-RELATED-RELATED"/>
    <property type="match status" value="1"/>
</dbReference>
<keyword evidence="4" id="KW-0862">Zinc</keyword>
<reference evidence="6 7" key="1">
    <citation type="journal article" date="2019" name="Sci. Rep.">
        <title>Extended insight into the Mycobacterium chelonae-abscessus complex through whole genome sequencing of Mycobacterium salmoniphilum outbreak and Mycobacterium salmoniphilum-like strains.</title>
        <authorList>
            <person name="Behra P.R.K."/>
            <person name="Das S."/>
            <person name="Pettersson B.M.F."/>
            <person name="Shirreff L."/>
            <person name="DuCote T."/>
            <person name="Jacobsson K.G."/>
            <person name="Ennis D.G."/>
            <person name="Kirsebom L.A."/>
        </authorList>
    </citation>
    <scope>NUCLEOTIDE SEQUENCE [LARGE SCALE GENOMIC DNA]</scope>
    <source>
        <strain evidence="6 7">DE 4585</strain>
    </source>
</reference>
<evidence type="ECO:0000259" key="5">
    <source>
        <dbReference type="SMART" id="SM00849"/>
    </source>
</evidence>
<dbReference type="InterPro" id="IPR001279">
    <property type="entry name" value="Metallo-B-lactamas"/>
</dbReference>
<dbReference type="SMART" id="SM00849">
    <property type="entry name" value="Lactamase_B"/>
    <property type="match status" value="1"/>
</dbReference>
<comment type="caution">
    <text evidence="6">The sequence shown here is derived from an EMBL/GenBank/DDBJ whole genome shotgun (WGS) entry which is preliminary data.</text>
</comment>
<dbReference type="CDD" id="cd07742">
    <property type="entry name" value="metallo-hydrolase-like_MBL-fold"/>
    <property type="match status" value="1"/>
</dbReference>
<organism evidence="6 7">
    <name type="scientific">Mycobacteroides salmoniphilum</name>
    <dbReference type="NCBI Taxonomy" id="404941"/>
    <lineage>
        <taxon>Bacteria</taxon>
        <taxon>Bacillati</taxon>
        <taxon>Actinomycetota</taxon>
        <taxon>Actinomycetes</taxon>
        <taxon>Mycobacteriales</taxon>
        <taxon>Mycobacteriaceae</taxon>
        <taxon>Mycobacteroides</taxon>
    </lineage>
</organism>
<comment type="similarity">
    <text evidence="1">Belongs to the metallo-beta-lactamase superfamily.</text>
</comment>
<dbReference type="Gene3D" id="3.60.15.10">
    <property type="entry name" value="Ribonuclease Z/Hydroxyacylglutathione hydrolase-like"/>
    <property type="match status" value="1"/>
</dbReference>
<evidence type="ECO:0000256" key="1">
    <source>
        <dbReference type="ARBA" id="ARBA00007749"/>
    </source>
</evidence>
<dbReference type="GO" id="GO:0102007">
    <property type="term" value="F:acyl-L-homoserine-lactone lactonohydrolase activity"/>
    <property type="evidence" value="ECO:0007669"/>
    <property type="project" value="UniProtKB-EC"/>
</dbReference>
<sequence>MKVHHLNCGTMAFGFVDHCLLVETPGSGLVLVDTGFGLDCIRNPRLLGWTRHAIGPVLQEAETAVRQIEALGYDPVDVRHILLTHLDYDHTGGLADFPSATVHVHGPEHRASRQPTVVDRIRYRTAQLCGHGVNWQINELDGGEPWFGFGAVRDLDGLPPEILVVPLYGHTRGHVGVAIDTGTGWLLHAGDAYTEPHALGSGPLTTASRAMHMVTAHPSHPRAQLQNMRRLTELVTDHAEEITVFCSHDSAAFARLASVSRK</sequence>
<dbReference type="Pfam" id="PF00753">
    <property type="entry name" value="Lactamase_B"/>
    <property type="match status" value="1"/>
</dbReference>
<dbReference type="GO" id="GO:0046872">
    <property type="term" value="F:metal ion binding"/>
    <property type="evidence" value="ECO:0007669"/>
    <property type="project" value="UniProtKB-KW"/>
</dbReference>
<dbReference type="EMBL" id="PECH01000008">
    <property type="protein sequence ID" value="TDZ79991.1"/>
    <property type="molecule type" value="Genomic_DNA"/>
</dbReference>
<dbReference type="AlphaFoldDB" id="A0A4R8RZL1"/>
<accession>A0A4R8RZL1</accession>
<gene>
    <name evidence="6" type="primary">attM_2</name>
    <name evidence="6" type="ORF">DE4585_03740</name>
</gene>
<proteinExistence type="inferred from homology"/>
<dbReference type="PANTHER" id="PTHR42978:SF3">
    <property type="entry name" value="BLR3078 PROTEIN"/>
    <property type="match status" value="1"/>
</dbReference>
<dbReference type="SUPFAM" id="SSF56281">
    <property type="entry name" value="Metallo-hydrolase/oxidoreductase"/>
    <property type="match status" value="1"/>
</dbReference>
<evidence type="ECO:0000256" key="2">
    <source>
        <dbReference type="ARBA" id="ARBA00022723"/>
    </source>
</evidence>
<protein>
    <submittedName>
        <fullName evidence="6">N-acyl homoserine lactonase AttM</fullName>
        <ecNumber evidence="6">3.1.1.81</ecNumber>
    </submittedName>
</protein>